<dbReference type="PIRSF" id="PIRSF028470">
    <property type="entry name" value="UCP028470"/>
    <property type="match status" value="1"/>
</dbReference>
<dbReference type="RefSeq" id="WP_197540792.1">
    <property type="nucleotide sequence ID" value="NZ_AP013063.1"/>
</dbReference>
<sequence length="150" mass="16900">MKMRPGVICSLMCISTSVWATTAPVCVKTDRLQIEGLFERWNTALQSGEARKVANTYLDDAVLLPTLSNKMRLTNAERVDYFRHFLAKRPVGNIKSRTIRLGCNTAIDTGIYAFTLADKSTVSARYTFTYAWDGDEWKISTHHSSVMPES</sequence>
<dbReference type="SUPFAM" id="SSF54427">
    <property type="entry name" value="NTF2-like"/>
    <property type="match status" value="1"/>
</dbReference>
<feature type="signal peptide" evidence="1">
    <location>
        <begin position="1"/>
        <end position="20"/>
    </location>
</feature>
<dbReference type="InterPro" id="IPR013543">
    <property type="entry name" value="Ca/CaM-dep_prot_kinase-assoc"/>
</dbReference>
<dbReference type="GO" id="GO:0004683">
    <property type="term" value="F:calcium/calmodulin-dependent protein kinase activity"/>
    <property type="evidence" value="ECO:0007669"/>
    <property type="project" value="InterPro"/>
</dbReference>
<keyword evidence="1" id="KW-0732">Signal</keyword>
<dbReference type="InterPro" id="IPR032710">
    <property type="entry name" value="NTF2-like_dom_sf"/>
</dbReference>
<dbReference type="InterPro" id="IPR016887">
    <property type="entry name" value="UCP028470_steroid_isom-rel"/>
</dbReference>
<proteinExistence type="predicted"/>
<evidence type="ECO:0000256" key="1">
    <source>
        <dbReference type="SAM" id="SignalP"/>
    </source>
</evidence>
<organism evidence="3">
    <name type="scientific">Serratia marcescens SM39</name>
    <dbReference type="NCBI Taxonomy" id="1334564"/>
    <lineage>
        <taxon>Bacteria</taxon>
        <taxon>Pseudomonadati</taxon>
        <taxon>Pseudomonadota</taxon>
        <taxon>Gammaproteobacteria</taxon>
        <taxon>Enterobacterales</taxon>
        <taxon>Yersiniaceae</taxon>
        <taxon>Serratia</taxon>
    </lineage>
</organism>
<dbReference type="Pfam" id="PF08332">
    <property type="entry name" value="CaMKII_AD"/>
    <property type="match status" value="1"/>
</dbReference>
<accession>A0AAT9E5F2</accession>
<feature type="domain" description="Calcium/calmodulin-dependent protein kinase II association-domain" evidence="2">
    <location>
        <begin position="34"/>
        <end position="148"/>
    </location>
</feature>
<name>A0AAT9E5F2_SERMA</name>
<evidence type="ECO:0000259" key="2">
    <source>
        <dbReference type="Pfam" id="PF08332"/>
    </source>
</evidence>
<dbReference type="AlphaFoldDB" id="A0AAT9E5F2"/>
<gene>
    <name evidence="3" type="ORF">SM39_3370</name>
</gene>
<reference evidence="3" key="1">
    <citation type="journal article" date="2014" name="Genome Biol. Evol.">
        <title>Genome evolution and plasticity of Serratia marcescens, an important multidrug-resistant nosocomial pathogen.</title>
        <authorList>
            <person name="Iguchi A."/>
            <person name="Nagaya Y."/>
            <person name="Pradel E."/>
            <person name="Ooka T."/>
            <person name="Ogura Y."/>
            <person name="Katsura K."/>
            <person name="Kurokawa K."/>
            <person name="Oshima K."/>
            <person name="Hattori M."/>
            <person name="Parkhill J."/>
            <person name="Sebaihia M."/>
            <person name="Coulthurst S.J."/>
            <person name="Gotoh N."/>
            <person name="Thomson N.R."/>
            <person name="Ewbank J.J."/>
            <person name="Hayashi T."/>
        </authorList>
    </citation>
    <scope>NUCLEOTIDE SEQUENCE</scope>
    <source>
        <strain evidence="3">SM39</strain>
    </source>
</reference>
<feature type="chain" id="PRO_5043557614" description="Calcium/calmodulin-dependent protein kinase II association-domain domain-containing protein" evidence="1">
    <location>
        <begin position="21"/>
        <end position="150"/>
    </location>
</feature>
<dbReference type="GO" id="GO:0005516">
    <property type="term" value="F:calmodulin binding"/>
    <property type="evidence" value="ECO:0007669"/>
    <property type="project" value="InterPro"/>
</dbReference>
<dbReference type="InterPro" id="IPR011944">
    <property type="entry name" value="Steroid_delta5-4_isomerase"/>
</dbReference>
<evidence type="ECO:0000313" key="3">
    <source>
        <dbReference type="EMBL" id="BAO35334.1"/>
    </source>
</evidence>
<dbReference type="NCBIfam" id="TIGR02246">
    <property type="entry name" value="SgcJ/EcaC family oxidoreductase"/>
    <property type="match status" value="1"/>
</dbReference>
<protein>
    <recommendedName>
        <fullName evidence="2">Calcium/calmodulin-dependent protein kinase II association-domain domain-containing protein</fullName>
    </recommendedName>
</protein>
<dbReference type="KEGG" id="smar:SM39_3370"/>
<dbReference type="EMBL" id="AP013063">
    <property type="protein sequence ID" value="BAO35334.1"/>
    <property type="molecule type" value="Genomic_DNA"/>
</dbReference>
<dbReference type="Gene3D" id="3.10.450.50">
    <property type="match status" value="1"/>
</dbReference>